<comment type="caution">
    <text evidence="3">The sequence shown here is derived from an EMBL/GenBank/DDBJ whole genome shotgun (WGS) entry which is preliminary data.</text>
</comment>
<dbReference type="EMBL" id="RWGY01000011">
    <property type="protein sequence ID" value="TVU32970.1"/>
    <property type="molecule type" value="Genomic_DNA"/>
</dbReference>
<dbReference type="Pfam" id="PF02458">
    <property type="entry name" value="Transferase"/>
    <property type="match status" value="2"/>
</dbReference>
<organism evidence="3 4">
    <name type="scientific">Eragrostis curvula</name>
    <name type="common">weeping love grass</name>
    <dbReference type="NCBI Taxonomy" id="38414"/>
    <lineage>
        <taxon>Eukaryota</taxon>
        <taxon>Viridiplantae</taxon>
        <taxon>Streptophyta</taxon>
        <taxon>Embryophyta</taxon>
        <taxon>Tracheophyta</taxon>
        <taxon>Spermatophyta</taxon>
        <taxon>Magnoliopsida</taxon>
        <taxon>Liliopsida</taxon>
        <taxon>Poales</taxon>
        <taxon>Poaceae</taxon>
        <taxon>PACMAD clade</taxon>
        <taxon>Chloridoideae</taxon>
        <taxon>Eragrostideae</taxon>
        <taxon>Eragrostidinae</taxon>
        <taxon>Eragrostis</taxon>
    </lineage>
</organism>
<sequence length="381" mass="41966">MVTFTSRRREPELVAPVRTTAREIKYLSDIDNQRSLPGRIRELQPDGRLVVECTAEGVAFVEADVEVSLEDLGEPLQPPYPCVAELVCDLDDTKAAAGRPLVFFQVTRFSCGGFAVGVHWCHDMLDGFGICMFMKAHLLGYEPLGDSAAATEEEDVMLTTPPAHMVGQYFLFGPAEISAIRSHVPARLAPYCTVFDLLAALVWRCRTAALGYGPDQRVRFTFASNARRGWKRDPPIPDGFYGCALVFPVAETTAGELCGSGGLGRAAELVRKAKLEVDDEYMRSTVEMMAHRKWPPLVLERTYVVSDITTIGEDAVDFGWGKRVGGGIPMVCDVINKLLTYFMKCKSADGDECTVVSMYLPREAMEKSAAQISAWSKSPKE</sequence>
<keyword evidence="2" id="KW-0808">Transferase</keyword>
<dbReference type="GO" id="GO:0016747">
    <property type="term" value="F:acyltransferase activity, transferring groups other than amino-acyl groups"/>
    <property type="evidence" value="ECO:0007669"/>
    <property type="project" value="UniProtKB-ARBA"/>
</dbReference>
<dbReference type="AlphaFoldDB" id="A0A5J9VDP1"/>
<dbReference type="Proteomes" id="UP000324897">
    <property type="component" value="Chromosome 1"/>
</dbReference>
<dbReference type="InterPro" id="IPR050898">
    <property type="entry name" value="Plant_acyltransferase"/>
</dbReference>
<dbReference type="InterPro" id="IPR023213">
    <property type="entry name" value="CAT-like_dom_sf"/>
</dbReference>
<evidence type="ECO:0000256" key="2">
    <source>
        <dbReference type="ARBA" id="ARBA00022679"/>
    </source>
</evidence>
<evidence type="ECO:0000313" key="3">
    <source>
        <dbReference type="EMBL" id="TVU32970.1"/>
    </source>
</evidence>
<protein>
    <submittedName>
        <fullName evidence="3">Uncharacterized protein</fullName>
    </submittedName>
</protein>
<dbReference type="OrthoDB" id="725044at2759"/>
<keyword evidence="4" id="KW-1185">Reference proteome</keyword>
<comment type="similarity">
    <text evidence="1">Belongs to the plant acyltransferase family.</text>
</comment>
<accession>A0A5J9VDP1</accession>
<proteinExistence type="inferred from homology"/>
<evidence type="ECO:0000313" key="4">
    <source>
        <dbReference type="Proteomes" id="UP000324897"/>
    </source>
</evidence>
<reference evidence="3 4" key="1">
    <citation type="journal article" date="2019" name="Sci. Rep.">
        <title>A high-quality genome of Eragrostis curvula grass provides insights into Poaceae evolution and supports new strategies to enhance forage quality.</title>
        <authorList>
            <person name="Carballo J."/>
            <person name="Santos B.A.C.M."/>
            <person name="Zappacosta D."/>
            <person name="Garbus I."/>
            <person name="Selva J.P."/>
            <person name="Gallo C.A."/>
            <person name="Diaz A."/>
            <person name="Albertini E."/>
            <person name="Caccamo M."/>
            <person name="Echenique V."/>
        </authorList>
    </citation>
    <scope>NUCLEOTIDE SEQUENCE [LARGE SCALE GENOMIC DNA]</scope>
    <source>
        <strain evidence="4">cv. Victoria</strain>
        <tissue evidence="3">Leaf</tissue>
    </source>
</reference>
<dbReference type="PANTHER" id="PTHR31147">
    <property type="entry name" value="ACYL TRANSFERASE 4"/>
    <property type="match status" value="1"/>
</dbReference>
<feature type="non-terminal residue" evidence="3">
    <location>
        <position position="1"/>
    </location>
</feature>
<dbReference type="Gramene" id="TVU32970">
    <property type="protein sequence ID" value="TVU32970"/>
    <property type="gene ID" value="EJB05_24738"/>
</dbReference>
<name>A0A5J9VDP1_9POAL</name>
<evidence type="ECO:0000256" key="1">
    <source>
        <dbReference type="ARBA" id="ARBA00009861"/>
    </source>
</evidence>
<dbReference type="Gene3D" id="3.30.559.10">
    <property type="entry name" value="Chloramphenicol acetyltransferase-like domain"/>
    <property type="match status" value="2"/>
</dbReference>
<dbReference type="PANTHER" id="PTHR31147:SF66">
    <property type="entry name" value="OS05G0315700 PROTEIN"/>
    <property type="match status" value="1"/>
</dbReference>
<gene>
    <name evidence="3" type="ORF">EJB05_24738</name>
</gene>